<evidence type="ECO:0000313" key="3">
    <source>
        <dbReference type="Proteomes" id="UP000317078"/>
    </source>
</evidence>
<dbReference type="Pfam" id="PF12802">
    <property type="entry name" value="MarR_2"/>
    <property type="match status" value="1"/>
</dbReference>
<dbReference type="Gene3D" id="1.10.10.10">
    <property type="entry name" value="Winged helix-like DNA-binding domain superfamily/Winged helix DNA-binding domain"/>
    <property type="match status" value="1"/>
</dbReference>
<gene>
    <name evidence="2" type="ORF">EAH89_16695</name>
</gene>
<feature type="domain" description="HTH marR-type" evidence="1">
    <location>
        <begin position="46"/>
        <end position="185"/>
    </location>
</feature>
<dbReference type="OrthoDB" id="7349109at2"/>
<accession>A0A502FWE4</accession>
<dbReference type="InterPro" id="IPR039422">
    <property type="entry name" value="MarR/SlyA-like"/>
</dbReference>
<dbReference type="Proteomes" id="UP000317078">
    <property type="component" value="Unassembled WGS sequence"/>
</dbReference>
<dbReference type="PANTHER" id="PTHR33164:SF95">
    <property type="entry name" value="TRANSCRIPTIONAL REGULATOR"/>
    <property type="match status" value="1"/>
</dbReference>
<keyword evidence="3" id="KW-1185">Reference proteome</keyword>
<comment type="caution">
    <text evidence="2">The sequence shown here is derived from an EMBL/GenBank/DDBJ whole genome shotgun (WGS) entry which is preliminary data.</text>
</comment>
<dbReference type="PROSITE" id="PS50995">
    <property type="entry name" value="HTH_MARR_2"/>
    <property type="match status" value="1"/>
</dbReference>
<dbReference type="InterPro" id="IPR000835">
    <property type="entry name" value="HTH_MarR-typ"/>
</dbReference>
<dbReference type="SUPFAM" id="SSF46785">
    <property type="entry name" value="Winged helix' DNA-binding domain"/>
    <property type="match status" value="1"/>
</dbReference>
<name>A0A502FWE4_9PROT</name>
<dbReference type="InterPro" id="IPR036388">
    <property type="entry name" value="WH-like_DNA-bd_sf"/>
</dbReference>
<dbReference type="GO" id="GO:0003700">
    <property type="term" value="F:DNA-binding transcription factor activity"/>
    <property type="evidence" value="ECO:0007669"/>
    <property type="project" value="InterPro"/>
</dbReference>
<evidence type="ECO:0000259" key="1">
    <source>
        <dbReference type="PROSITE" id="PS50995"/>
    </source>
</evidence>
<dbReference type="PRINTS" id="PR00598">
    <property type="entry name" value="HTHMARR"/>
</dbReference>
<evidence type="ECO:0000313" key="2">
    <source>
        <dbReference type="EMBL" id="TPG53386.1"/>
    </source>
</evidence>
<dbReference type="GO" id="GO:0006950">
    <property type="term" value="P:response to stress"/>
    <property type="evidence" value="ECO:0007669"/>
    <property type="project" value="TreeGrafter"/>
</dbReference>
<dbReference type="PANTHER" id="PTHR33164">
    <property type="entry name" value="TRANSCRIPTIONAL REGULATOR, MARR FAMILY"/>
    <property type="match status" value="1"/>
</dbReference>
<organism evidence="2 3">
    <name type="scientific">Muricoccus nepalensis</name>
    <dbReference type="NCBI Taxonomy" id="1854500"/>
    <lineage>
        <taxon>Bacteria</taxon>
        <taxon>Pseudomonadati</taxon>
        <taxon>Pseudomonadota</taxon>
        <taxon>Alphaproteobacteria</taxon>
        <taxon>Acetobacterales</taxon>
        <taxon>Roseomonadaceae</taxon>
        <taxon>Muricoccus</taxon>
    </lineage>
</organism>
<sequence>MIRRLTSCAKATLPSGRVSCEPLPVTASSPFPPAPHPADPEPRVPPATLASLYARPGFKLRRAHQIALSVFADECRAFEITSTQYGILVALRERPGLDQVGVAQALGLDRSTTGMVVGLLEGRGFLRRDQHATDRRRRVLTLTEEGARLVEAIAPAAERARRRLLAPLSPEEAEALAALLDRLLGHHDALVRVPLMRPGD</sequence>
<reference evidence="2 3" key="1">
    <citation type="journal article" date="2019" name="Environ. Microbiol.">
        <title>Species interactions and distinct microbial communities in high Arctic permafrost affected cryosols are associated with the CH4 and CO2 gas fluxes.</title>
        <authorList>
            <person name="Altshuler I."/>
            <person name="Hamel J."/>
            <person name="Turney S."/>
            <person name="Magnuson E."/>
            <person name="Levesque R."/>
            <person name="Greer C."/>
            <person name="Whyte L.G."/>
        </authorList>
    </citation>
    <scope>NUCLEOTIDE SEQUENCE [LARGE SCALE GENOMIC DNA]</scope>
    <source>
        <strain evidence="2 3">S9.3B</strain>
    </source>
</reference>
<dbReference type="SMART" id="SM00347">
    <property type="entry name" value="HTH_MARR"/>
    <property type="match status" value="1"/>
</dbReference>
<dbReference type="InterPro" id="IPR036390">
    <property type="entry name" value="WH_DNA-bd_sf"/>
</dbReference>
<proteinExistence type="predicted"/>
<dbReference type="AlphaFoldDB" id="A0A502FWE4"/>
<protein>
    <submittedName>
        <fullName evidence="2">MarR family transcriptional regulator</fullName>
    </submittedName>
</protein>
<dbReference type="EMBL" id="RCZP01000017">
    <property type="protein sequence ID" value="TPG53386.1"/>
    <property type="molecule type" value="Genomic_DNA"/>
</dbReference>